<keyword evidence="2 7" id="KW-0285">Flavoprotein</keyword>
<evidence type="ECO:0000256" key="2">
    <source>
        <dbReference type="ARBA" id="ARBA00022630"/>
    </source>
</evidence>
<dbReference type="EC" id="1.3.1.-" evidence="7"/>
<dbReference type="Pfam" id="PF01207">
    <property type="entry name" value="Dus"/>
    <property type="match status" value="1"/>
</dbReference>
<evidence type="ECO:0000256" key="4">
    <source>
        <dbReference type="ARBA" id="ARBA00022694"/>
    </source>
</evidence>
<evidence type="ECO:0000256" key="6">
    <source>
        <dbReference type="ARBA" id="ARBA00023002"/>
    </source>
</evidence>
<keyword evidence="10" id="KW-1185">Reference proteome</keyword>
<dbReference type="Proteomes" id="UP000647235">
    <property type="component" value="Unassembled WGS sequence"/>
</dbReference>
<name>A0ABR7ERN4_9FIRM</name>
<dbReference type="CDD" id="cd02801">
    <property type="entry name" value="DUS_like_FMN"/>
    <property type="match status" value="1"/>
</dbReference>
<dbReference type="EMBL" id="JACOOY010000002">
    <property type="protein sequence ID" value="MBC5664008.1"/>
    <property type="molecule type" value="Genomic_DNA"/>
</dbReference>
<dbReference type="PANTHER" id="PTHR45846:SF1">
    <property type="entry name" value="TRNA-DIHYDROURIDINE(47) SYNTHASE [NAD(P)(+)]-LIKE"/>
    <property type="match status" value="1"/>
</dbReference>
<dbReference type="Gene3D" id="3.20.20.70">
    <property type="entry name" value="Aldolase class I"/>
    <property type="match status" value="1"/>
</dbReference>
<keyword evidence="6 7" id="KW-0560">Oxidoreductase</keyword>
<dbReference type="InterPro" id="IPR018517">
    <property type="entry name" value="tRNA_hU_synthase_CS"/>
</dbReference>
<evidence type="ECO:0000256" key="7">
    <source>
        <dbReference type="PIRNR" id="PIRNR006621"/>
    </source>
</evidence>
<evidence type="ECO:0000256" key="5">
    <source>
        <dbReference type="ARBA" id="ARBA00022857"/>
    </source>
</evidence>
<keyword evidence="4 7" id="KW-0819">tRNA processing</keyword>
<organism evidence="9 10">
    <name type="scientific">Dorea hominis</name>
    <dbReference type="NCBI Taxonomy" id="2763040"/>
    <lineage>
        <taxon>Bacteria</taxon>
        <taxon>Bacillati</taxon>
        <taxon>Bacillota</taxon>
        <taxon>Clostridia</taxon>
        <taxon>Lachnospirales</taxon>
        <taxon>Lachnospiraceae</taxon>
        <taxon>Dorea</taxon>
    </lineage>
</organism>
<gene>
    <name evidence="9" type="ORF">H8S07_01740</name>
</gene>
<accession>A0ABR7ERN4</accession>
<evidence type="ECO:0000256" key="3">
    <source>
        <dbReference type="ARBA" id="ARBA00022643"/>
    </source>
</evidence>
<evidence type="ECO:0000313" key="10">
    <source>
        <dbReference type="Proteomes" id="UP000647235"/>
    </source>
</evidence>
<comment type="caution">
    <text evidence="9">The sequence shown here is derived from an EMBL/GenBank/DDBJ whole genome shotgun (WGS) entry which is preliminary data.</text>
</comment>
<proteinExistence type="inferred from homology"/>
<evidence type="ECO:0000259" key="8">
    <source>
        <dbReference type="Pfam" id="PF01207"/>
    </source>
</evidence>
<dbReference type="InterPro" id="IPR001269">
    <property type="entry name" value="DUS_fam"/>
</dbReference>
<dbReference type="SUPFAM" id="SSF51395">
    <property type="entry name" value="FMN-linked oxidoreductases"/>
    <property type="match status" value="1"/>
</dbReference>
<keyword evidence="5" id="KW-0521">NADP</keyword>
<evidence type="ECO:0000313" key="9">
    <source>
        <dbReference type="EMBL" id="MBC5664008.1"/>
    </source>
</evidence>
<comment type="cofactor">
    <cofactor evidence="1 7">
        <name>FMN</name>
        <dbReference type="ChEBI" id="CHEBI:58210"/>
    </cofactor>
</comment>
<protein>
    <recommendedName>
        <fullName evidence="7">tRNA-dihydrouridine synthase</fullName>
        <ecNumber evidence="7">1.3.1.-</ecNumber>
    </recommendedName>
</protein>
<comment type="function">
    <text evidence="7">Catalyzes the synthesis of 5,6-dihydrouridine (D), a modified base found in the D-loop of most tRNAs, via the reduction of the C5-C6 double bond in target uridines.</text>
</comment>
<dbReference type="InterPro" id="IPR013785">
    <property type="entry name" value="Aldolase_TIM"/>
</dbReference>
<evidence type="ECO:0000256" key="1">
    <source>
        <dbReference type="ARBA" id="ARBA00001917"/>
    </source>
</evidence>
<keyword evidence="3 7" id="KW-0288">FMN</keyword>
<dbReference type="PANTHER" id="PTHR45846">
    <property type="entry name" value="TRNA-DIHYDROURIDINE(47) SYNTHASE [NAD(P)(+)]-LIKE"/>
    <property type="match status" value="1"/>
</dbReference>
<feature type="domain" description="DUS-like FMN-binding" evidence="8">
    <location>
        <begin position="6"/>
        <end position="244"/>
    </location>
</feature>
<dbReference type="PROSITE" id="PS01136">
    <property type="entry name" value="UPF0034"/>
    <property type="match status" value="1"/>
</dbReference>
<sequence>MAKYYLAPMEGITTYIFRNAYHKYFRKMDKYYTPFFVPHSKRGLNLKEQEEILPAHNAGLFVVPQILSNNGNDCVQTIEKLKRYGYEEINLNFGCPSRTVASKYRGSGFLAKTEELDRFLDTVFSNEKDVKISVKTRLGRDEPEEFERILSIYNQYPLEELIIHPRVQKDYYMHEVRLSWYAYAEGHSRHSLCYNGELNTVKNIQEMQQRFPQTDCWMIGRGMIANPGLLMELEAEKLKNEKKIQSYGGFSIEKERMAAFLQDICIHYEEASPKEIYVLFKMKEIWTYLMRYYPDHLEKIRKIKKTQTIEEYKREVQEIFTLLR</sequence>
<reference evidence="9 10" key="1">
    <citation type="submission" date="2020-08" db="EMBL/GenBank/DDBJ databases">
        <title>Genome public.</title>
        <authorList>
            <person name="Liu C."/>
            <person name="Sun Q."/>
        </authorList>
    </citation>
    <scope>NUCLEOTIDE SEQUENCE [LARGE SCALE GENOMIC DNA]</scope>
    <source>
        <strain evidence="9 10">NSJ-36</strain>
    </source>
</reference>
<dbReference type="PIRSF" id="PIRSF006621">
    <property type="entry name" value="Dus"/>
    <property type="match status" value="1"/>
</dbReference>
<comment type="similarity">
    <text evidence="7">Belongs to the dus family.</text>
</comment>
<dbReference type="InterPro" id="IPR035587">
    <property type="entry name" value="DUS-like_FMN-bd"/>
</dbReference>